<dbReference type="GeneID" id="20226662"/>
<evidence type="ECO:0000256" key="1">
    <source>
        <dbReference type="SAM" id="Phobius"/>
    </source>
</evidence>
<dbReference type="Pfam" id="PF07786">
    <property type="entry name" value="HGSNAT_cat"/>
    <property type="match status" value="1"/>
</dbReference>
<dbReference type="InParanoid" id="F0YNT6"/>
<dbReference type="OrthoDB" id="2149840at2759"/>
<dbReference type="KEGG" id="aaf:AURANDRAFT_68196"/>
<gene>
    <name evidence="3" type="ORF">AURANDRAFT_68196</name>
</gene>
<reference evidence="3 4" key="1">
    <citation type="journal article" date="2011" name="Proc. Natl. Acad. Sci. U.S.A.">
        <title>Niche of harmful alga Aureococcus anophagefferens revealed through ecogenomics.</title>
        <authorList>
            <person name="Gobler C.J."/>
            <person name="Berry D.L."/>
            <person name="Dyhrman S.T."/>
            <person name="Wilhelm S.W."/>
            <person name="Salamov A."/>
            <person name="Lobanov A.V."/>
            <person name="Zhang Y."/>
            <person name="Collier J.L."/>
            <person name="Wurch L.L."/>
            <person name="Kustka A.B."/>
            <person name="Dill B.D."/>
            <person name="Shah M."/>
            <person name="VerBerkmoes N.C."/>
            <person name="Kuo A."/>
            <person name="Terry A."/>
            <person name="Pangilinan J."/>
            <person name="Lindquist E.A."/>
            <person name="Lucas S."/>
            <person name="Paulsen I.T."/>
            <person name="Hattenrath-Lehmann T.K."/>
            <person name="Talmage S.C."/>
            <person name="Walker E.A."/>
            <person name="Koch F."/>
            <person name="Burson A.M."/>
            <person name="Marcoval M.A."/>
            <person name="Tang Y.Z."/>
            <person name="Lecleir G.R."/>
            <person name="Coyne K.J."/>
            <person name="Berg G.M."/>
            <person name="Bertrand E.M."/>
            <person name="Saito M.A."/>
            <person name="Gladyshev V.N."/>
            <person name="Grigoriev I.V."/>
        </authorList>
    </citation>
    <scope>NUCLEOTIDE SEQUENCE [LARGE SCALE GENOMIC DNA]</scope>
    <source>
        <strain evidence="4">CCMP 1984</strain>
    </source>
</reference>
<dbReference type="RefSeq" id="XP_009042082.1">
    <property type="nucleotide sequence ID" value="XM_009043834.1"/>
</dbReference>
<evidence type="ECO:0000313" key="3">
    <source>
        <dbReference type="EMBL" id="EGB03229.1"/>
    </source>
</evidence>
<dbReference type="PANTHER" id="PTHR31061:SF24">
    <property type="entry name" value="LD22376P"/>
    <property type="match status" value="1"/>
</dbReference>
<feature type="transmembrane region" description="Helical" evidence="1">
    <location>
        <begin position="373"/>
        <end position="390"/>
    </location>
</feature>
<dbReference type="eggNOG" id="KOG4683">
    <property type="taxonomic scope" value="Eukaryota"/>
</dbReference>
<feature type="transmembrane region" description="Helical" evidence="1">
    <location>
        <begin position="263"/>
        <end position="286"/>
    </location>
</feature>
<dbReference type="InterPro" id="IPR012429">
    <property type="entry name" value="HGSNAT_cat"/>
</dbReference>
<feature type="transmembrane region" description="Helical" evidence="1">
    <location>
        <begin position="236"/>
        <end position="257"/>
    </location>
</feature>
<dbReference type="EMBL" id="GL833182">
    <property type="protein sequence ID" value="EGB03229.1"/>
    <property type="molecule type" value="Genomic_DNA"/>
</dbReference>
<dbReference type="PANTHER" id="PTHR31061">
    <property type="entry name" value="LD22376P"/>
    <property type="match status" value="1"/>
</dbReference>
<feature type="transmembrane region" description="Helical" evidence="1">
    <location>
        <begin position="120"/>
        <end position="141"/>
    </location>
</feature>
<dbReference type="AlphaFoldDB" id="F0YNT6"/>
<accession>F0YNT6</accession>
<evidence type="ECO:0000313" key="4">
    <source>
        <dbReference type="Proteomes" id="UP000002729"/>
    </source>
</evidence>
<keyword evidence="4" id="KW-1185">Reference proteome</keyword>
<feature type="transmembrane region" description="Helical" evidence="1">
    <location>
        <begin position="314"/>
        <end position="335"/>
    </location>
</feature>
<dbReference type="OMA" id="CFMIIVN"/>
<evidence type="ECO:0000259" key="2">
    <source>
        <dbReference type="Pfam" id="PF07786"/>
    </source>
</evidence>
<feature type="transmembrane region" description="Helical" evidence="1">
    <location>
        <begin position="153"/>
        <end position="173"/>
    </location>
</feature>
<organism evidence="4">
    <name type="scientific">Aureococcus anophagefferens</name>
    <name type="common">Harmful bloom alga</name>
    <dbReference type="NCBI Taxonomy" id="44056"/>
    <lineage>
        <taxon>Eukaryota</taxon>
        <taxon>Sar</taxon>
        <taxon>Stramenopiles</taxon>
        <taxon>Ochrophyta</taxon>
        <taxon>Pelagophyceae</taxon>
        <taxon>Pelagomonadales</taxon>
        <taxon>Pelagomonadaceae</taxon>
        <taxon>Aureococcus</taxon>
    </lineage>
</organism>
<sequence length="399" mass="41542">MLVNEPESARRPPRVRSLDVVRGFAVLLMIFVDDAGSAYAVLDHSPWDGLTIADVVMPFFIFMVGVSAALALGGKRTLAPVLRRGATLWVVGVAVQGGGLPDPTTYAWGYDLGTVRWCGILQRIAACYVVASALVLCSPRARRGGLATADDGVFFGALALLASAPAWCAAPGVADPEGFLSGVLAVATAVIGALFARCLERCRAPRPGRDSDDRGGGYARLVDGDGDRRGALMLHWALASLALAAAALVAVAAGSPVNKQLWTPSYCLATAALCGFALTAAVALLGDLADGGDDAKFRAARALAEPLRRAGRNALLLFVLGASGVLDTCLGAVYVTSGDGRRRNVVDVARDDLFRAHVSGGGTRSNPHARADLLFAVAVAAFWAAVAWVLDARKIYWTA</sequence>
<name>F0YNT6_AURAN</name>
<protein>
    <recommendedName>
        <fullName evidence="2">Heparan-alpha-glucosaminide N-acetyltransferase catalytic domain-containing protein</fullName>
    </recommendedName>
</protein>
<proteinExistence type="predicted"/>
<dbReference type="Proteomes" id="UP000002729">
    <property type="component" value="Unassembled WGS sequence"/>
</dbReference>
<keyword evidence="1" id="KW-0812">Transmembrane</keyword>
<feature type="domain" description="Heparan-alpha-glucosaminide N-acetyltransferase catalytic" evidence="2">
    <location>
        <begin position="14"/>
        <end position="135"/>
    </location>
</feature>
<feature type="transmembrane region" description="Helical" evidence="1">
    <location>
        <begin position="20"/>
        <end position="40"/>
    </location>
</feature>
<keyword evidence="1" id="KW-0472">Membrane</keyword>
<keyword evidence="1" id="KW-1133">Transmembrane helix</keyword>
<feature type="transmembrane region" description="Helical" evidence="1">
    <location>
        <begin position="179"/>
        <end position="199"/>
    </location>
</feature>
<feature type="transmembrane region" description="Helical" evidence="1">
    <location>
        <begin position="52"/>
        <end position="74"/>
    </location>
</feature>
<feature type="transmembrane region" description="Helical" evidence="1">
    <location>
        <begin position="81"/>
        <end position="100"/>
    </location>
</feature>